<organism evidence="1 2">
    <name type="scientific">Eumeta variegata</name>
    <name type="common">Bagworm moth</name>
    <name type="synonym">Eumeta japonica</name>
    <dbReference type="NCBI Taxonomy" id="151549"/>
    <lineage>
        <taxon>Eukaryota</taxon>
        <taxon>Metazoa</taxon>
        <taxon>Ecdysozoa</taxon>
        <taxon>Arthropoda</taxon>
        <taxon>Hexapoda</taxon>
        <taxon>Insecta</taxon>
        <taxon>Pterygota</taxon>
        <taxon>Neoptera</taxon>
        <taxon>Endopterygota</taxon>
        <taxon>Lepidoptera</taxon>
        <taxon>Glossata</taxon>
        <taxon>Ditrysia</taxon>
        <taxon>Tineoidea</taxon>
        <taxon>Psychidae</taxon>
        <taxon>Oiketicinae</taxon>
        <taxon>Eumeta</taxon>
    </lineage>
</organism>
<proteinExistence type="predicted"/>
<evidence type="ECO:0000313" key="2">
    <source>
        <dbReference type="Proteomes" id="UP000299102"/>
    </source>
</evidence>
<evidence type="ECO:0000313" key="1">
    <source>
        <dbReference type="EMBL" id="GBP49704.1"/>
    </source>
</evidence>
<gene>
    <name evidence="1" type="ORF">EVAR_33458_1</name>
</gene>
<protein>
    <submittedName>
        <fullName evidence="1">Uncharacterized protein</fullName>
    </submittedName>
</protein>
<accession>A0A4C1WHW5</accession>
<dbReference type="AlphaFoldDB" id="A0A4C1WHW5"/>
<keyword evidence="2" id="KW-1185">Reference proteome</keyword>
<dbReference type="EMBL" id="BGZK01000551">
    <property type="protein sequence ID" value="GBP49704.1"/>
    <property type="molecule type" value="Genomic_DNA"/>
</dbReference>
<dbReference type="Proteomes" id="UP000299102">
    <property type="component" value="Unassembled WGS sequence"/>
</dbReference>
<reference evidence="1 2" key="1">
    <citation type="journal article" date="2019" name="Commun. Biol.">
        <title>The bagworm genome reveals a unique fibroin gene that provides high tensile strength.</title>
        <authorList>
            <person name="Kono N."/>
            <person name="Nakamura H."/>
            <person name="Ohtoshi R."/>
            <person name="Tomita M."/>
            <person name="Numata K."/>
            <person name="Arakawa K."/>
        </authorList>
    </citation>
    <scope>NUCLEOTIDE SEQUENCE [LARGE SCALE GENOMIC DNA]</scope>
</reference>
<sequence>MSALLLRYARNGTQTYMHPQQYTYLVAVVVVQDMDVADLMMELEGGHRNSVIKRRNPIEFGLVFNDAKEVNSSPETAVNLSSDMHCGRRGACRESSAPAEMRRLAARICAGHRRKLYQRKKCIYYV</sequence>
<comment type="caution">
    <text evidence="1">The sequence shown here is derived from an EMBL/GenBank/DDBJ whole genome shotgun (WGS) entry which is preliminary data.</text>
</comment>
<name>A0A4C1WHW5_EUMVA</name>